<dbReference type="OrthoDB" id="5657199at2"/>
<organism evidence="2 5">
    <name type="scientific">Helicobacter ailurogastricus</name>
    <dbReference type="NCBI Taxonomy" id="1578720"/>
    <lineage>
        <taxon>Bacteria</taxon>
        <taxon>Pseudomonadati</taxon>
        <taxon>Campylobacterota</taxon>
        <taxon>Epsilonproteobacteria</taxon>
        <taxon>Campylobacterales</taxon>
        <taxon>Helicobacteraceae</taxon>
        <taxon>Helicobacter</taxon>
    </lineage>
</organism>
<evidence type="ECO:0000313" key="5">
    <source>
        <dbReference type="Proteomes" id="UP000038622"/>
    </source>
</evidence>
<keyword evidence="5" id="KW-1185">Reference proteome</keyword>
<dbReference type="AlphaFoldDB" id="A0A0K2X3R4"/>
<dbReference type="Proteomes" id="UP000041394">
    <property type="component" value="Unassembled WGS sequence"/>
</dbReference>
<dbReference type="Gene3D" id="3.60.15.10">
    <property type="entry name" value="Ribonuclease Z/Hydroxyacylglutathione hydrolase-like"/>
    <property type="match status" value="1"/>
</dbReference>
<evidence type="ECO:0000313" key="2">
    <source>
        <dbReference type="EMBL" id="CRF41730.1"/>
    </source>
</evidence>
<dbReference type="PANTHER" id="PTHR46522:SF1">
    <property type="entry name" value="INACTIVE CYTIDINE MONOPHOSPHATE-N-ACETYLNEURAMINIC ACID HYDROXYLASE"/>
    <property type="match status" value="1"/>
</dbReference>
<evidence type="ECO:0000256" key="1">
    <source>
        <dbReference type="ARBA" id="ARBA00010303"/>
    </source>
</evidence>
<dbReference type="EMBL" id="CDMH01000029">
    <property type="protein sequence ID" value="CRF42434.1"/>
    <property type="molecule type" value="Genomic_DNA"/>
</dbReference>
<accession>A0A0K2X3R4</accession>
<dbReference type="STRING" id="1578720.HAL011_15420"/>
<dbReference type="GO" id="GO:0046381">
    <property type="term" value="P:CMP-N-acetylneuraminate metabolic process"/>
    <property type="evidence" value="ECO:0007669"/>
    <property type="project" value="TreeGrafter"/>
</dbReference>
<evidence type="ECO:0000313" key="6">
    <source>
        <dbReference type="Proteomes" id="UP000041394"/>
    </source>
</evidence>
<reference evidence="2" key="1">
    <citation type="submission" date="2014-12" db="EMBL/GenBank/DDBJ databases">
        <title>Whole genome sequences of four Staphylococcus schleiferi canine isolates.</title>
        <authorList>
            <person name="Misic A.M."/>
            <person name="Cain C."/>
            <person name="Morris D.O."/>
            <person name="Rankin S."/>
            <person name="Beiting D."/>
        </authorList>
    </citation>
    <scope>NUCLEOTIDE SEQUENCE</scope>
    <source>
        <strain evidence="2">ASB11</strain>
        <strain evidence="3">ASB13</strain>
        <strain evidence="4">ASB9</strain>
    </source>
</reference>
<dbReference type="EMBL" id="CDML01000051">
    <property type="protein sequence ID" value="CRF41730.1"/>
    <property type="molecule type" value="Genomic_DNA"/>
</dbReference>
<protein>
    <recommendedName>
        <fullName evidence="8">MBL fold metallo-hydrolase</fullName>
    </recommendedName>
</protein>
<dbReference type="GO" id="GO:0005737">
    <property type="term" value="C:cytoplasm"/>
    <property type="evidence" value="ECO:0007669"/>
    <property type="project" value="TreeGrafter"/>
</dbReference>
<gene>
    <name evidence="2" type="ORF">HAL011_15420</name>
    <name evidence="3" type="ORF">HAL013_06150</name>
    <name evidence="4" type="ORF">HAL09_04050</name>
</gene>
<reference evidence="6 7" key="3">
    <citation type="submission" date="2014-12" db="EMBL/GenBank/DDBJ databases">
        <authorList>
            <person name="Jaenicke S."/>
        </authorList>
    </citation>
    <scope>NUCLEOTIDE SEQUENCE [LARGE SCALE GENOMIC DNA]</scope>
</reference>
<evidence type="ECO:0008006" key="8">
    <source>
        <dbReference type="Google" id="ProtNLM"/>
    </source>
</evidence>
<dbReference type="RefSeq" id="WP_053941075.1">
    <property type="nucleotide sequence ID" value="NZ_CDMH01000029.1"/>
</dbReference>
<comment type="similarity">
    <text evidence="1">Belongs to the CMP-Neu5Ac hydroxylase family.</text>
</comment>
<dbReference type="EMBL" id="CDMN01000014">
    <property type="protein sequence ID" value="CRF43850.1"/>
    <property type="molecule type" value="Genomic_DNA"/>
</dbReference>
<sequence>MAIAPKKPAKTAPADAPKKLRRVGLFETSQNTQIVPARGLLQGINDIGQFIVKMKKHVKMGEKPEVEWIIDQICNHCGGKLQHNKGLATCPYCQWSLHIESLTYQNGIAKKPLKCRVEGRSLVVDTSIDLRNPYQSSFKGDFKVRYLNHACLYIEAGGVSLITDPWLLGPSFLGSGYLEKASCKEAVHLLVKADFIFISSNRSSCLHPQTLAFVSKTKPFIVPNFAAKSVEKSLQSLGFKNVHPLEFQQIYEFGSFFQFSVFAPADGTEESGLYLCLSGHDVIVNAYGGYLNSFNLPSDLTLLCTAFSGGTSGFPFCINNYDEATQKRLHANHLEGFKRQLETLIETTKPAYVMPIATPYNQEAERDGAIKALNLKNSFKEGQQICETFSRSHRKQPTKWLIPEDSLTLEFKENDLVQWREDIHTLKKETPQSYVDFYTKKFTYNPTELIEYLKDSGYKAKQIVTFVPMNETFERVVAPIVQANFGTQTFRIVPVRTIIKQQEGYRTLVLKVRPEILACIVSNCLSFEEMVRGFHCRMERSPNAYEAHFWHHFSHQYIAPQPYAIELIKG</sequence>
<evidence type="ECO:0000313" key="4">
    <source>
        <dbReference type="EMBL" id="CRF43850.1"/>
    </source>
</evidence>
<name>A0A0K2X3R4_9HELI</name>
<dbReference type="InterPro" id="IPR036866">
    <property type="entry name" value="RibonucZ/Hydroxyglut_hydro"/>
</dbReference>
<dbReference type="Proteomes" id="UP000045175">
    <property type="component" value="Unassembled WGS sequence"/>
</dbReference>
<proteinExistence type="inferred from homology"/>
<reference evidence="5" key="2">
    <citation type="submission" date="2014-12" db="EMBL/GenBank/DDBJ databases">
        <authorList>
            <person name="Smet A."/>
        </authorList>
    </citation>
    <scope>NUCLEOTIDE SEQUENCE [LARGE SCALE GENOMIC DNA]</scope>
</reference>
<dbReference type="PANTHER" id="PTHR46522">
    <property type="entry name" value="CYTIDINE MONOPHOSPHATE-N-ACETYLNEURAMINIC ACID HYDROXYLASE"/>
    <property type="match status" value="1"/>
</dbReference>
<evidence type="ECO:0000313" key="7">
    <source>
        <dbReference type="Proteomes" id="UP000045175"/>
    </source>
</evidence>
<evidence type="ECO:0000313" key="3">
    <source>
        <dbReference type="EMBL" id="CRF42434.1"/>
    </source>
</evidence>
<dbReference type="InterPro" id="IPR027033">
    <property type="entry name" value="Cnh"/>
</dbReference>
<dbReference type="GO" id="GO:0030338">
    <property type="term" value="F:CMP-N-acetylneuraminate monooxygenase activity"/>
    <property type="evidence" value="ECO:0007669"/>
    <property type="project" value="TreeGrafter"/>
</dbReference>
<dbReference type="Proteomes" id="UP000038622">
    <property type="component" value="Unassembled WGS sequence"/>
</dbReference>